<sequence length="141" mass="16249">MKLIYTTTLILLPFLSLSQSIVSYHQSPNGGQAAYAYEINDKFRPEIRLLSNTFIDDFYLKLMLNYDWIEKDNYEFYSGISLLGSTLGDPTLGFPLGLNIYPFENQNFGFLMEFSPNIPFDEGSGAYFAGSWGIRYRFNRN</sequence>
<feature type="signal peptide" evidence="1">
    <location>
        <begin position="1"/>
        <end position="18"/>
    </location>
</feature>
<dbReference type="KEGG" id="msaa:QYS49_37445"/>
<feature type="chain" id="PRO_5041358419" description="Secreted protein" evidence="1">
    <location>
        <begin position="19"/>
        <end position="141"/>
    </location>
</feature>
<name>A0AA51NCR1_9BACT</name>
<dbReference type="RefSeq" id="WP_308348042.1">
    <property type="nucleotide sequence ID" value="NZ_CP129971.1"/>
</dbReference>
<keyword evidence="1" id="KW-0732">Signal</keyword>
<evidence type="ECO:0000256" key="1">
    <source>
        <dbReference type="SAM" id="SignalP"/>
    </source>
</evidence>
<accession>A0AA51NCR1</accession>
<proteinExistence type="predicted"/>
<evidence type="ECO:0000313" key="2">
    <source>
        <dbReference type="EMBL" id="WMN11171.1"/>
    </source>
</evidence>
<reference evidence="2 3" key="1">
    <citation type="submission" date="2023-08" db="EMBL/GenBank/DDBJ databases">
        <title>Comparative genomics and taxonomic characterization of three novel marine species of genus Marivirga.</title>
        <authorList>
            <person name="Muhammad N."/>
            <person name="Kim S.-G."/>
        </authorList>
    </citation>
    <scope>NUCLEOTIDE SEQUENCE [LARGE SCALE GENOMIC DNA]</scope>
    <source>
        <strain evidence="2 3">BDSF4-3</strain>
    </source>
</reference>
<gene>
    <name evidence="2" type="ORF">QYS49_37445</name>
</gene>
<dbReference type="EMBL" id="CP129971">
    <property type="protein sequence ID" value="WMN11171.1"/>
    <property type="molecule type" value="Genomic_DNA"/>
</dbReference>
<dbReference type="Proteomes" id="UP001230496">
    <property type="component" value="Chromosome"/>
</dbReference>
<evidence type="ECO:0008006" key="4">
    <source>
        <dbReference type="Google" id="ProtNLM"/>
    </source>
</evidence>
<dbReference type="AlphaFoldDB" id="A0AA51NCR1"/>
<keyword evidence="3" id="KW-1185">Reference proteome</keyword>
<protein>
    <recommendedName>
        <fullName evidence="4">Secreted protein</fullName>
    </recommendedName>
</protein>
<organism evidence="2 3">
    <name type="scientific">Marivirga salinarum</name>
    <dbReference type="NCBI Taxonomy" id="3059078"/>
    <lineage>
        <taxon>Bacteria</taxon>
        <taxon>Pseudomonadati</taxon>
        <taxon>Bacteroidota</taxon>
        <taxon>Cytophagia</taxon>
        <taxon>Cytophagales</taxon>
        <taxon>Marivirgaceae</taxon>
        <taxon>Marivirga</taxon>
    </lineage>
</organism>
<evidence type="ECO:0000313" key="3">
    <source>
        <dbReference type="Proteomes" id="UP001230496"/>
    </source>
</evidence>